<keyword evidence="2" id="KW-0812">Transmembrane</keyword>
<keyword evidence="4" id="KW-1185">Reference proteome</keyword>
<feature type="compositionally biased region" description="Basic and acidic residues" evidence="1">
    <location>
        <begin position="21"/>
        <end position="41"/>
    </location>
</feature>
<sequence>MTDRRVYQVSATRPADSDLLQPERDPTTGRRVWVDRSDKQRSPRRPPLGDLTTPAVTHLAPSPSTPPWRRPSVLIGAGVVVAAIVLAGVLLLRPSGPGTPSDVDAARIAGAVPGTASTTASTDPGATAAVSTAGTGRGTQSVMPQTTASVLATSPTTAAPPAPPVPGSSGRSDRTPPASSSPTPTVTGYRTTWRVTQTFPSGPQRGYPVGTTTTATWRCSRTSCTGTIAGSSRTISFTPGADRVHVVRVLRVPPVSGPDPGCGPDTETLDLVRGADGTYRGTYSHLPHKAHARIDTGSGGYSECWAPGYEESVTGVPLL</sequence>
<feature type="compositionally biased region" description="Low complexity" evidence="1">
    <location>
        <begin position="167"/>
        <end position="187"/>
    </location>
</feature>
<comment type="caution">
    <text evidence="3">The sequence shown here is derived from an EMBL/GenBank/DDBJ whole genome shotgun (WGS) entry which is preliminary data.</text>
</comment>
<dbReference type="AlphaFoldDB" id="A0A917WKR9"/>
<feature type="compositionally biased region" description="Polar residues" evidence="1">
    <location>
        <begin position="115"/>
        <end position="124"/>
    </location>
</feature>
<evidence type="ECO:0000313" key="4">
    <source>
        <dbReference type="Proteomes" id="UP000655208"/>
    </source>
</evidence>
<evidence type="ECO:0000256" key="2">
    <source>
        <dbReference type="SAM" id="Phobius"/>
    </source>
</evidence>
<feature type="region of interest" description="Disordered" evidence="1">
    <location>
        <begin position="1"/>
        <end position="67"/>
    </location>
</feature>
<accession>A0A917WKR9</accession>
<gene>
    <name evidence="3" type="ORF">GCM10011594_35180</name>
</gene>
<name>A0A917WKR9_9ACTN</name>
<feature type="transmembrane region" description="Helical" evidence="2">
    <location>
        <begin position="73"/>
        <end position="92"/>
    </location>
</feature>
<feature type="compositionally biased region" description="Low complexity" evidence="1">
    <location>
        <begin position="146"/>
        <end position="157"/>
    </location>
</feature>
<evidence type="ECO:0000313" key="3">
    <source>
        <dbReference type="EMBL" id="GGM12286.1"/>
    </source>
</evidence>
<reference evidence="3" key="2">
    <citation type="submission" date="2020-09" db="EMBL/GenBank/DDBJ databases">
        <authorList>
            <person name="Sun Q."/>
            <person name="Zhou Y."/>
        </authorList>
    </citation>
    <scope>NUCLEOTIDE SEQUENCE</scope>
    <source>
        <strain evidence="3">CGMCC 4.7308</strain>
    </source>
</reference>
<proteinExistence type="predicted"/>
<dbReference type="Proteomes" id="UP000655208">
    <property type="component" value="Unassembled WGS sequence"/>
</dbReference>
<keyword evidence="2" id="KW-0472">Membrane</keyword>
<feature type="region of interest" description="Disordered" evidence="1">
    <location>
        <begin position="114"/>
        <end position="188"/>
    </location>
</feature>
<keyword evidence="2" id="KW-1133">Transmembrane helix</keyword>
<organism evidence="3 4">
    <name type="scientific">Nakamurella endophytica</name>
    <dbReference type="NCBI Taxonomy" id="1748367"/>
    <lineage>
        <taxon>Bacteria</taxon>
        <taxon>Bacillati</taxon>
        <taxon>Actinomycetota</taxon>
        <taxon>Actinomycetes</taxon>
        <taxon>Nakamurellales</taxon>
        <taxon>Nakamurellaceae</taxon>
        <taxon>Nakamurella</taxon>
    </lineage>
</organism>
<dbReference type="EMBL" id="BMNA01000010">
    <property type="protein sequence ID" value="GGM12286.1"/>
    <property type="molecule type" value="Genomic_DNA"/>
</dbReference>
<feature type="compositionally biased region" description="Low complexity" evidence="1">
    <location>
        <begin position="125"/>
        <end position="134"/>
    </location>
</feature>
<evidence type="ECO:0000256" key="1">
    <source>
        <dbReference type="SAM" id="MobiDB-lite"/>
    </source>
</evidence>
<reference evidence="3" key="1">
    <citation type="journal article" date="2014" name="Int. J. Syst. Evol. Microbiol.">
        <title>Complete genome sequence of Corynebacterium casei LMG S-19264T (=DSM 44701T), isolated from a smear-ripened cheese.</title>
        <authorList>
            <consortium name="US DOE Joint Genome Institute (JGI-PGF)"/>
            <person name="Walter F."/>
            <person name="Albersmeier A."/>
            <person name="Kalinowski J."/>
            <person name="Ruckert C."/>
        </authorList>
    </citation>
    <scope>NUCLEOTIDE SEQUENCE</scope>
    <source>
        <strain evidence="3">CGMCC 4.7308</strain>
    </source>
</reference>
<protein>
    <submittedName>
        <fullName evidence="3">Uncharacterized protein</fullName>
    </submittedName>
</protein>